<organism evidence="1 2">
    <name type="scientific">Panagrolaimus sp. ES5</name>
    <dbReference type="NCBI Taxonomy" id="591445"/>
    <lineage>
        <taxon>Eukaryota</taxon>
        <taxon>Metazoa</taxon>
        <taxon>Ecdysozoa</taxon>
        <taxon>Nematoda</taxon>
        <taxon>Chromadorea</taxon>
        <taxon>Rhabditida</taxon>
        <taxon>Tylenchina</taxon>
        <taxon>Panagrolaimomorpha</taxon>
        <taxon>Panagrolaimoidea</taxon>
        <taxon>Panagrolaimidae</taxon>
        <taxon>Panagrolaimus</taxon>
    </lineage>
</organism>
<proteinExistence type="predicted"/>
<accession>A0AC34FVW4</accession>
<dbReference type="Proteomes" id="UP000887579">
    <property type="component" value="Unplaced"/>
</dbReference>
<sequence>MLFIGASYPNLNVSLNTIFSKIIGPRPQTVEQGWLQVAGSSGRMIGPITMSALYVSYGPRWSWNVEITLILITLFCWLVMKSKMVPLTIPKEYSEYHDVNDPDMIKKPLPLEKDI</sequence>
<name>A0AC34FVW4_9BILA</name>
<reference evidence="2" key="1">
    <citation type="submission" date="2022-11" db="UniProtKB">
        <authorList>
            <consortium name="WormBaseParasite"/>
        </authorList>
    </citation>
    <scope>IDENTIFICATION</scope>
</reference>
<dbReference type="WBParaSite" id="ES5_v2.g21636.t1">
    <property type="protein sequence ID" value="ES5_v2.g21636.t1"/>
    <property type="gene ID" value="ES5_v2.g21636"/>
</dbReference>
<protein>
    <submittedName>
        <fullName evidence="2">Major facilitator superfamily (MFS) profile domain-containing protein</fullName>
    </submittedName>
</protein>
<evidence type="ECO:0000313" key="2">
    <source>
        <dbReference type="WBParaSite" id="ES5_v2.g21636.t1"/>
    </source>
</evidence>
<evidence type="ECO:0000313" key="1">
    <source>
        <dbReference type="Proteomes" id="UP000887579"/>
    </source>
</evidence>